<accession>A0A7J9N073</accession>
<dbReference type="OrthoDB" id="952933at2759"/>
<gene>
    <name evidence="1" type="ORF">Goshw_000396</name>
</gene>
<organism evidence="1 2">
    <name type="scientific">Gossypium schwendimanii</name>
    <name type="common">Cotton</name>
    <dbReference type="NCBI Taxonomy" id="34291"/>
    <lineage>
        <taxon>Eukaryota</taxon>
        <taxon>Viridiplantae</taxon>
        <taxon>Streptophyta</taxon>
        <taxon>Embryophyta</taxon>
        <taxon>Tracheophyta</taxon>
        <taxon>Spermatophyta</taxon>
        <taxon>Magnoliopsida</taxon>
        <taxon>eudicotyledons</taxon>
        <taxon>Gunneridae</taxon>
        <taxon>Pentapetalae</taxon>
        <taxon>rosids</taxon>
        <taxon>malvids</taxon>
        <taxon>Malvales</taxon>
        <taxon>Malvaceae</taxon>
        <taxon>Malvoideae</taxon>
        <taxon>Gossypium</taxon>
    </lineage>
</organism>
<dbReference type="Proteomes" id="UP000593576">
    <property type="component" value="Unassembled WGS sequence"/>
</dbReference>
<comment type="caution">
    <text evidence="1">The sequence shown here is derived from an EMBL/GenBank/DDBJ whole genome shotgun (WGS) entry which is preliminary data.</text>
</comment>
<dbReference type="EMBL" id="JABFAF010263397">
    <property type="protein sequence ID" value="MBA0875989.1"/>
    <property type="molecule type" value="Genomic_DNA"/>
</dbReference>
<keyword evidence="2" id="KW-1185">Reference proteome</keyword>
<reference evidence="1 2" key="1">
    <citation type="journal article" date="2019" name="Genome Biol. Evol.">
        <title>Insights into the evolution of the New World diploid cottons (Gossypium, subgenus Houzingenia) based on genome sequencing.</title>
        <authorList>
            <person name="Grover C.E."/>
            <person name="Arick M.A. 2nd"/>
            <person name="Thrash A."/>
            <person name="Conover J.L."/>
            <person name="Sanders W.S."/>
            <person name="Peterson D.G."/>
            <person name="Frelichowski J.E."/>
            <person name="Scheffler J.A."/>
            <person name="Scheffler B.E."/>
            <person name="Wendel J.F."/>
        </authorList>
    </citation>
    <scope>NUCLEOTIDE SEQUENCE [LARGE SCALE GENOMIC DNA]</scope>
    <source>
        <strain evidence="1">1</strain>
        <tissue evidence="1">Leaf</tissue>
    </source>
</reference>
<protein>
    <submittedName>
        <fullName evidence="1">Uncharacterized protein</fullName>
    </submittedName>
</protein>
<proteinExistence type="predicted"/>
<dbReference type="AlphaFoldDB" id="A0A7J9N073"/>
<evidence type="ECO:0000313" key="2">
    <source>
        <dbReference type="Proteomes" id="UP000593576"/>
    </source>
</evidence>
<evidence type="ECO:0000313" key="1">
    <source>
        <dbReference type="EMBL" id="MBA0875989.1"/>
    </source>
</evidence>
<sequence length="88" mass="10581">MNWDFPIGPGHFGASGSFMIKKMSFKRMIWRSFRVKPCNTRHEIDIPKNKVFFLISQFIWDPRNPHLFLFKDQPFVSVSSHRKFFTDE</sequence>
<name>A0A7J9N073_GOSSC</name>